<evidence type="ECO:0000313" key="3">
    <source>
        <dbReference type="EMBL" id="KAG6668796.1"/>
    </source>
</evidence>
<dbReference type="EMBL" id="CM031809">
    <property type="protein sequence ID" value="KAG6668796.1"/>
    <property type="molecule type" value="Genomic_DNA"/>
</dbReference>
<evidence type="ECO:0000256" key="2">
    <source>
        <dbReference type="SAM" id="SignalP"/>
    </source>
</evidence>
<reference evidence="4" key="2">
    <citation type="submission" date="2021-01" db="EMBL/GenBank/DDBJ databases">
        <authorList>
            <person name="Lovell J.T."/>
            <person name="Bentley N."/>
            <person name="Bhattarai G."/>
            <person name="Jenkins J.W."/>
            <person name="Sreedasyam A."/>
            <person name="Alarcon Y."/>
            <person name="Bock C."/>
            <person name="Boston L."/>
            <person name="Carlson J."/>
            <person name="Cervantes K."/>
            <person name="Clermont K."/>
            <person name="Krom N."/>
            <person name="Kubenka K."/>
            <person name="Mamidi S."/>
            <person name="Mattison C."/>
            <person name="Monteros M."/>
            <person name="Pisani C."/>
            <person name="Plott C."/>
            <person name="Rajasekar S."/>
            <person name="Rhein H.S."/>
            <person name="Rohla C."/>
            <person name="Song M."/>
            <person name="Hilaire R.S."/>
            <person name="Shu S."/>
            <person name="Wells L."/>
            <person name="Wang X."/>
            <person name="Webber J."/>
            <person name="Heerema R.J."/>
            <person name="Klein P."/>
            <person name="Conner P."/>
            <person name="Grauke L."/>
            <person name="Grimwood J."/>
            <person name="Schmutz J."/>
            <person name="Randall J.J."/>
        </authorList>
    </citation>
    <scope>NUCLEOTIDE SEQUENCE</scope>
    <source>
        <tissue evidence="4">Leaf</tissue>
    </source>
</reference>
<feature type="signal peptide" evidence="2">
    <location>
        <begin position="1"/>
        <end position="29"/>
    </location>
</feature>
<accession>A0A8T1RPY1</accession>
<protein>
    <submittedName>
        <fullName evidence="3">Uncharacterized protein</fullName>
    </submittedName>
</protein>
<sequence length="70" mass="7892">MTKKMKISSVLIRVLFVVILLSPLTLGSAYRFNRLERDTDQLKVNGKENDRPRPSPPSPTGVDPKERSTP</sequence>
<evidence type="ECO:0000313" key="4">
    <source>
        <dbReference type="EMBL" id="KAG6732827.1"/>
    </source>
</evidence>
<dbReference type="EMBL" id="CM031825">
    <property type="protein sequence ID" value="KAG6732827.1"/>
    <property type="molecule type" value="Genomic_DNA"/>
</dbReference>
<keyword evidence="5" id="KW-1185">Reference proteome</keyword>
<feature type="chain" id="PRO_5035910675" evidence="2">
    <location>
        <begin position="30"/>
        <end position="70"/>
    </location>
</feature>
<evidence type="ECO:0000313" key="5">
    <source>
        <dbReference type="Proteomes" id="UP000811609"/>
    </source>
</evidence>
<proteinExistence type="predicted"/>
<keyword evidence="2" id="KW-0732">Signal</keyword>
<comment type="caution">
    <text evidence="3">The sequence shown here is derived from an EMBL/GenBank/DDBJ whole genome shotgun (WGS) entry which is preliminary data.</text>
</comment>
<dbReference type="Proteomes" id="UP000811246">
    <property type="component" value="Chromosome 1"/>
</dbReference>
<feature type="compositionally biased region" description="Basic and acidic residues" evidence="1">
    <location>
        <begin position="37"/>
        <end position="53"/>
    </location>
</feature>
<feature type="region of interest" description="Disordered" evidence="1">
    <location>
        <begin position="37"/>
        <end position="70"/>
    </location>
</feature>
<name>A0A8T1RPY1_CARIL</name>
<organism evidence="3 5">
    <name type="scientific">Carya illinoinensis</name>
    <name type="common">Pecan</name>
    <dbReference type="NCBI Taxonomy" id="32201"/>
    <lineage>
        <taxon>Eukaryota</taxon>
        <taxon>Viridiplantae</taxon>
        <taxon>Streptophyta</taxon>
        <taxon>Embryophyta</taxon>
        <taxon>Tracheophyta</taxon>
        <taxon>Spermatophyta</taxon>
        <taxon>Magnoliopsida</taxon>
        <taxon>eudicotyledons</taxon>
        <taxon>Gunneridae</taxon>
        <taxon>Pentapetalae</taxon>
        <taxon>rosids</taxon>
        <taxon>fabids</taxon>
        <taxon>Fagales</taxon>
        <taxon>Juglandaceae</taxon>
        <taxon>Carya</taxon>
    </lineage>
</organism>
<evidence type="ECO:0000256" key="1">
    <source>
        <dbReference type="SAM" id="MobiDB-lite"/>
    </source>
</evidence>
<gene>
    <name evidence="3" type="ORF">CIPAW_01G196800</name>
    <name evidence="4" type="ORF">I3842_01G196700</name>
</gene>
<dbReference type="Proteomes" id="UP000811609">
    <property type="component" value="Chromosome 1"/>
</dbReference>
<reference evidence="3" key="1">
    <citation type="submission" date="2020-12" db="EMBL/GenBank/DDBJ databases">
        <title>WGS assembly of Carya illinoinensis cv. Pawnee.</title>
        <authorList>
            <person name="Platts A."/>
            <person name="Shu S."/>
            <person name="Wright S."/>
            <person name="Barry K."/>
            <person name="Edger P."/>
            <person name="Pires J.C."/>
            <person name="Schmutz J."/>
        </authorList>
    </citation>
    <scope>NUCLEOTIDE SEQUENCE</scope>
    <source>
        <tissue evidence="3">Leaf</tissue>
    </source>
</reference>
<dbReference type="AlphaFoldDB" id="A0A8T1RPY1"/>